<dbReference type="Proteomes" id="UP000594637">
    <property type="component" value="Chromosome"/>
</dbReference>
<dbReference type="PANTHER" id="PTHR22683:SF1">
    <property type="entry name" value="TYPE VII SECRETION SYSTEM PROTEIN ESSC"/>
    <property type="match status" value="1"/>
</dbReference>
<feature type="domain" description="FtsK" evidence="5">
    <location>
        <begin position="408"/>
        <end position="593"/>
    </location>
</feature>
<dbReference type="CDD" id="cd01127">
    <property type="entry name" value="TrwB_TraG_TraD_VirD4"/>
    <property type="match status" value="1"/>
</dbReference>
<evidence type="ECO:0000256" key="4">
    <source>
        <dbReference type="SAM" id="Phobius"/>
    </source>
</evidence>
<evidence type="ECO:0000256" key="3">
    <source>
        <dbReference type="PROSITE-ProRule" id="PRU00289"/>
    </source>
</evidence>
<dbReference type="InterPro" id="IPR008984">
    <property type="entry name" value="SMAD_FHA_dom_sf"/>
</dbReference>
<keyword evidence="6" id="KW-0131">Cell cycle</keyword>
<dbReference type="PANTHER" id="PTHR22683">
    <property type="entry name" value="SPORULATION PROTEIN RELATED"/>
    <property type="match status" value="1"/>
</dbReference>
<dbReference type="Pfam" id="PF01580">
    <property type="entry name" value="FtsK_SpoIIIE"/>
    <property type="match status" value="1"/>
</dbReference>
<keyword evidence="4" id="KW-1133">Transmembrane helix</keyword>
<dbReference type="SMART" id="SM00382">
    <property type="entry name" value="AAA"/>
    <property type="match status" value="3"/>
</dbReference>
<dbReference type="SUPFAM" id="SSF52540">
    <property type="entry name" value="P-loop containing nucleoside triphosphate hydrolases"/>
    <property type="match status" value="2"/>
</dbReference>
<keyword evidence="4" id="KW-0812">Transmembrane</keyword>
<evidence type="ECO:0000313" key="6">
    <source>
        <dbReference type="EMBL" id="QPL06044.1"/>
    </source>
</evidence>
<dbReference type="AlphaFoldDB" id="A0A7T0LLL9"/>
<dbReference type="Gene3D" id="3.40.50.300">
    <property type="entry name" value="P-loop containing nucleotide triphosphate hydrolases"/>
    <property type="match status" value="2"/>
</dbReference>
<dbReference type="PROSITE" id="PS50901">
    <property type="entry name" value="FTSK"/>
    <property type="match status" value="1"/>
</dbReference>
<dbReference type="GO" id="GO:0051301">
    <property type="term" value="P:cell division"/>
    <property type="evidence" value="ECO:0007669"/>
    <property type="project" value="UniProtKB-KW"/>
</dbReference>
<dbReference type="EMBL" id="CP063989">
    <property type="protein sequence ID" value="QPL06044.1"/>
    <property type="molecule type" value="Genomic_DNA"/>
</dbReference>
<evidence type="ECO:0000256" key="1">
    <source>
        <dbReference type="ARBA" id="ARBA00022741"/>
    </source>
</evidence>
<reference evidence="6 7" key="1">
    <citation type="submission" date="2020-11" db="EMBL/GenBank/DDBJ databases">
        <title>Actinomyces sp. ZJ750.</title>
        <authorList>
            <person name="Zhou J."/>
        </authorList>
    </citation>
    <scope>NUCLEOTIDE SEQUENCE [LARGE SCALE GENOMIC DNA]</scope>
    <source>
        <strain evidence="6 7">ZJ750</strain>
    </source>
</reference>
<dbReference type="SUPFAM" id="SSF49879">
    <property type="entry name" value="SMAD/FHA domain"/>
    <property type="match status" value="1"/>
</dbReference>
<dbReference type="InterPro" id="IPR027417">
    <property type="entry name" value="P-loop_NTPase"/>
</dbReference>
<feature type="transmembrane region" description="Helical" evidence="4">
    <location>
        <begin position="150"/>
        <end position="168"/>
    </location>
</feature>
<dbReference type="KEGG" id="arep:ID810_03635"/>
<keyword evidence="7" id="KW-1185">Reference proteome</keyword>
<dbReference type="GO" id="GO:0005524">
    <property type="term" value="F:ATP binding"/>
    <property type="evidence" value="ECO:0007669"/>
    <property type="project" value="UniProtKB-UniRule"/>
</dbReference>
<gene>
    <name evidence="6" type="ORF">ID810_03635</name>
</gene>
<dbReference type="InterPro" id="IPR050206">
    <property type="entry name" value="FtsK/SpoIIIE/SftA"/>
</dbReference>
<dbReference type="Gene3D" id="2.60.200.20">
    <property type="match status" value="1"/>
</dbReference>
<feature type="binding site" evidence="3">
    <location>
        <begin position="426"/>
        <end position="433"/>
    </location>
    <ligand>
        <name>ATP</name>
        <dbReference type="ChEBI" id="CHEBI:30616"/>
    </ligand>
</feature>
<keyword evidence="4" id="KW-0472">Membrane</keyword>
<protein>
    <submittedName>
        <fullName evidence="6">Cell division protein FtsK</fullName>
    </submittedName>
</protein>
<evidence type="ECO:0000313" key="7">
    <source>
        <dbReference type="Proteomes" id="UP000594637"/>
    </source>
</evidence>
<dbReference type="InterPro" id="IPR003593">
    <property type="entry name" value="AAA+_ATPase"/>
</dbReference>
<name>A0A7T0LLL9_9ACTO</name>
<evidence type="ECO:0000259" key="5">
    <source>
        <dbReference type="PROSITE" id="PS50901"/>
    </source>
</evidence>
<sequence>MPHDLLTDRADAGAAAGAEARAALAGTWHLAVLRGPDAGVVLALPDGGERVVGRGGALMDPYVSREHLRLRATARGVSVLDAPGANGARWYGLRSLLRASGRRALRPPQRWPPGSRLRVGDTLLELRRRPEDLTVPRPLGPRAGRGRARLGALLVLLALLVAVGVVVASHRAGYGGRSLMLLPLLLMGLMRLSTVGLPVGKGTGRCGWRRRRPDPAGLLLAVARRAHAVVPAAQAEDGPRAWCGRRGRRTAVSLEAGDALALTGSGALEALRWWTAQVAACGGVGLHVEDAGVHLVWGTGATKSEALLASSGACGPPVAASRVRAVPGSRGWRRDARRLSFTWWQAVTHMAGVGRPGATAADRADNGRALPRRAGLEEVLCEIDRERVRRAWRRPAPGLKAVLGVGANGPVSTDLVADGPHALLAGTTGSGKSELLTSWLLQLAAGHPPHRLSLVLIDYKGGAAFGRLTRLPHTAGVLTDLDHAMTSRALSSLSAEVRRRERVLARHGAADVAAVAEEERPSRLLIVVDEFAALATSHPEVLDALIRVAAQGRSLGIHLVLATQRPAGVVSAAVRANTALRVCLRVLDGADSRDVLGHEEAARLDPAPGRLLVAGSRREGPLQALYAGEAGQVARLVEELRAAATGSPGAWCPWAPPLPARVTRAEARARGATQNDAVLVGGPHAEARARGATGPEAGPGVLLAVTDLPEEQAQGTWSWDPGEALLVLGTAGSGRSTTVTSAAVGALAAGLEVHVCGSPGPWVGQAWTGLGTVVGTEDPRRLVRLWSLAAAGALGGVLVLDGAEELVAAVEEVLGPAEGAALLDAVRRGCALSGAGLVVSASLGSSGARWALPLRTRIVLGADDAARAAMAGVERGRLCGRGPGRGLLVVGHSTLDCQVVLADEDIGAQEIDRQNTCTAAGAPPVRLAPLPLSAVPRPGAWAVGGDDATPLGVPDGPVLVVGPHGSGRTTALHSLSRALAESTGETPLVVDNLDLAGPQELASVDEALATGARVLASATTERAVGAYRGALADLRARAAVVVLWPAFGPAAQVAGMSVRAACDPRHPTTPGRGVLVSRGEVTALQVAAGHDRGQDSTRKV</sequence>
<dbReference type="CDD" id="cd00060">
    <property type="entry name" value="FHA"/>
    <property type="match status" value="1"/>
</dbReference>
<proteinExistence type="predicted"/>
<dbReference type="GO" id="GO:0003677">
    <property type="term" value="F:DNA binding"/>
    <property type="evidence" value="ECO:0007669"/>
    <property type="project" value="InterPro"/>
</dbReference>
<keyword evidence="6" id="KW-0132">Cell division</keyword>
<dbReference type="InterPro" id="IPR002543">
    <property type="entry name" value="FtsK_dom"/>
</dbReference>
<evidence type="ECO:0000256" key="2">
    <source>
        <dbReference type="ARBA" id="ARBA00022840"/>
    </source>
</evidence>
<keyword evidence="1 3" id="KW-0547">Nucleotide-binding</keyword>
<keyword evidence="2 3" id="KW-0067">ATP-binding</keyword>
<accession>A0A7T0LLL9</accession>
<organism evidence="6 7">
    <name type="scientific">Actinomyces respiraculi</name>
    <dbReference type="NCBI Taxonomy" id="2744574"/>
    <lineage>
        <taxon>Bacteria</taxon>
        <taxon>Bacillati</taxon>
        <taxon>Actinomycetota</taxon>
        <taxon>Actinomycetes</taxon>
        <taxon>Actinomycetales</taxon>
        <taxon>Actinomycetaceae</taxon>
        <taxon>Actinomyces</taxon>
    </lineage>
</organism>
<dbReference type="RefSeq" id="WP_166855118.1">
    <property type="nucleotide sequence ID" value="NZ_CP063989.1"/>
</dbReference>